<reference evidence="11" key="1">
    <citation type="journal article" date="2023" name="Commun. Biol.">
        <title>Genome analysis of Parmales, the sister group of diatoms, reveals the evolutionary specialization of diatoms from phago-mixotrophs to photoautotrophs.</title>
        <authorList>
            <person name="Ban H."/>
            <person name="Sato S."/>
            <person name="Yoshikawa S."/>
            <person name="Yamada K."/>
            <person name="Nakamura Y."/>
            <person name="Ichinomiya M."/>
            <person name="Sato N."/>
            <person name="Blanc-Mathieu R."/>
            <person name="Endo H."/>
            <person name="Kuwata A."/>
            <person name="Ogata H."/>
        </authorList>
    </citation>
    <scope>NUCLEOTIDE SEQUENCE [LARGE SCALE GENOMIC DNA]</scope>
</reference>
<evidence type="ECO:0000313" key="11">
    <source>
        <dbReference type="Proteomes" id="UP001165065"/>
    </source>
</evidence>
<dbReference type="InterPro" id="IPR046357">
    <property type="entry name" value="PPIase_dom_sf"/>
</dbReference>
<dbReference type="Pfam" id="PF00254">
    <property type="entry name" value="FKBP_C"/>
    <property type="match status" value="1"/>
</dbReference>
<dbReference type="Pfam" id="PF01346">
    <property type="entry name" value="FKBP_N"/>
    <property type="match status" value="1"/>
</dbReference>
<evidence type="ECO:0000256" key="4">
    <source>
        <dbReference type="ARBA" id="ARBA00022729"/>
    </source>
</evidence>
<dbReference type="PANTHER" id="PTHR43811">
    <property type="entry name" value="FKBP-TYPE PEPTIDYL-PROLYL CIS-TRANS ISOMERASE FKPA"/>
    <property type="match status" value="1"/>
</dbReference>
<dbReference type="EMBL" id="BRYA01000254">
    <property type="protein sequence ID" value="GMI45549.1"/>
    <property type="molecule type" value="Genomic_DNA"/>
</dbReference>
<evidence type="ECO:0000313" key="10">
    <source>
        <dbReference type="EMBL" id="GMI45549.1"/>
    </source>
</evidence>
<gene>
    <name evidence="10" type="ORF">TrCOL_g7770</name>
</gene>
<evidence type="ECO:0000256" key="2">
    <source>
        <dbReference type="ARBA" id="ARBA00006577"/>
    </source>
</evidence>
<keyword evidence="6 7" id="KW-0413">Isomerase</keyword>
<dbReference type="PANTHER" id="PTHR43811:SF19">
    <property type="entry name" value="39 KDA FK506-BINDING NUCLEAR PROTEIN"/>
    <property type="match status" value="1"/>
</dbReference>
<dbReference type="InterPro" id="IPR000774">
    <property type="entry name" value="PPIase_FKBP_N"/>
</dbReference>
<organism evidence="10 11">
    <name type="scientific">Triparma columacea</name>
    <dbReference type="NCBI Taxonomy" id="722753"/>
    <lineage>
        <taxon>Eukaryota</taxon>
        <taxon>Sar</taxon>
        <taxon>Stramenopiles</taxon>
        <taxon>Ochrophyta</taxon>
        <taxon>Bolidophyceae</taxon>
        <taxon>Parmales</taxon>
        <taxon>Triparmaceae</taxon>
        <taxon>Triparma</taxon>
    </lineage>
</organism>
<dbReference type="AlphaFoldDB" id="A0A9W7LCI6"/>
<comment type="caution">
    <text evidence="10">The sequence shown here is derived from an EMBL/GenBank/DDBJ whole genome shotgun (WGS) entry which is preliminary data.</text>
</comment>
<evidence type="ECO:0000256" key="1">
    <source>
        <dbReference type="ARBA" id="ARBA00000971"/>
    </source>
</evidence>
<proteinExistence type="inferred from homology"/>
<dbReference type="EC" id="5.2.1.8" evidence="3 7"/>
<dbReference type="FunFam" id="3.10.50.40:FF:000045">
    <property type="entry name" value="Peptidyl-prolyl cis-trans isomerase"/>
    <property type="match status" value="1"/>
</dbReference>
<evidence type="ECO:0000256" key="6">
    <source>
        <dbReference type="ARBA" id="ARBA00023235"/>
    </source>
</evidence>
<dbReference type="OrthoDB" id="1902587at2759"/>
<comment type="similarity">
    <text evidence="2">Belongs to the FKBP-type PPIase family.</text>
</comment>
<accession>A0A9W7LCI6</accession>
<dbReference type="GO" id="GO:0006457">
    <property type="term" value="P:protein folding"/>
    <property type="evidence" value="ECO:0007669"/>
    <property type="project" value="InterPro"/>
</dbReference>
<feature type="domain" description="PPIase FKBP-type" evidence="9">
    <location>
        <begin position="66"/>
        <end position="152"/>
    </location>
</feature>
<dbReference type="Gene3D" id="3.10.50.40">
    <property type="match status" value="1"/>
</dbReference>
<evidence type="ECO:0000256" key="7">
    <source>
        <dbReference type="PROSITE-ProRule" id="PRU00277"/>
    </source>
</evidence>
<name>A0A9W7LCI6_9STRA</name>
<evidence type="ECO:0000256" key="3">
    <source>
        <dbReference type="ARBA" id="ARBA00013194"/>
    </source>
</evidence>
<dbReference type="Proteomes" id="UP001165065">
    <property type="component" value="Unassembled WGS sequence"/>
</dbReference>
<protein>
    <recommendedName>
        <fullName evidence="3 7">peptidylprolyl isomerase</fullName>
        <ecNumber evidence="3 7">5.2.1.8</ecNumber>
    </recommendedName>
</protein>
<feature type="signal peptide" evidence="8">
    <location>
        <begin position="1"/>
        <end position="23"/>
    </location>
</feature>
<evidence type="ECO:0000256" key="8">
    <source>
        <dbReference type="SAM" id="SignalP"/>
    </source>
</evidence>
<dbReference type="SUPFAM" id="SSF54534">
    <property type="entry name" value="FKBP-like"/>
    <property type="match status" value="1"/>
</dbReference>
<keyword evidence="5 7" id="KW-0697">Rotamase</keyword>
<keyword evidence="4 8" id="KW-0732">Signal</keyword>
<feature type="chain" id="PRO_5040882971" description="peptidylprolyl isomerase" evidence="8">
    <location>
        <begin position="24"/>
        <end position="158"/>
    </location>
</feature>
<dbReference type="PROSITE" id="PS50059">
    <property type="entry name" value="FKBP_PPIASE"/>
    <property type="match status" value="1"/>
</dbReference>
<keyword evidence="11" id="KW-1185">Reference proteome</keyword>
<evidence type="ECO:0000256" key="5">
    <source>
        <dbReference type="ARBA" id="ARBA00023110"/>
    </source>
</evidence>
<sequence length="158" mass="16789">MNYSVYVALFCVILALTFTGGSAGTSPEGKAWLAKKGGEDGVTTLPSGLMYKVLESSASGKTPLVSTPCECHYAGTLITGEEFDSSYKRGSPTTFAPNQVIKGWTEAMQIMKEGDTWELYIPSELAYGDRGAGGMIPGGAVLVFKLNLIKVKGPHKEL</sequence>
<comment type="catalytic activity">
    <reaction evidence="1 7">
        <text>[protein]-peptidylproline (omega=180) = [protein]-peptidylproline (omega=0)</text>
        <dbReference type="Rhea" id="RHEA:16237"/>
        <dbReference type="Rhea" id="RHEA-COMP:10747"/>
        <dbReference type="Rhea" id="RHEA-COMP:10748"/>
        <dbReference type="ChEBI" id="CHEBI:83833"/>
        <dbReference type="ChEBI" id="CHEBI:83834"/>
        <dbReference type="EC" id="5.2.1.8"/>
    </reaction>
</comment>
<dbReference type="InterPro" id="IPR001179">
    <property type="entry name" value="PPIase_FKBP_dom"/>
</dbReference>
<evidence type="ECO:0000259" key="9">
    <source>
        <dbReference type="PROSITE" id="PS50059"/>
    </source>
</evidence>
<dbReference type="GO" id="GO:0003755">
    <property type="term" value="F:peptidyl-prolyl cis-trans isomerase activity"/>
    <property type="evidence" value="ECO:0007669"/>
    <property type="project" value="UniProtKB-KW"/>
</dbReference>